<gene>
    <name evidence="1" type="ORF">IPOD504_LOCUS2692</name>
</gene>
<keyword evidence="2" id="KW-1185">Reference proteome</keyword>
<sequence>MRRVLEVVTSNTSESEQKCRSGYGCMALGGNPVIPVVKRVRIASEGNDALVSRTDTASPATVMQLSAFCPPDSGVSNVSCDVVKRATNGRPYGVSTVPSPDGLF</sequence>
<proteinExistence type="predicted"/>
<protein>
    <submittedName>
        <fullName evidence="1">Uncharacterized protein</fullName>
    </submittedName>
</protein>
<name>A0ABN8HVP1_9NEOP</name>
<evidence type="ECO:0000313" key="2">
    <source>
        <dbReference type="Proteomes" id="UP000837857"/>
    </source>
</evidence>
<reference evidence="1" key="1">
    <citation type="submission" date="2022-03" db="EMBL/GenBank/DDBJ databases">
        <authorList>
            <person name="Martin H S."/>
        </authorList>
    </citation>
    <scope>NUCLEOTIDE SEQUENCE</scope>
</reference>
<feature type="non-terminal residue" evidence="1">
    <location>
        <position position="104"/>
    </location>
</feature>
<dbReference type="EMBL" id="OW152824">
    <property type="protein sequence ID" value="CAH2040633.1"/>
    <property type="molecule type" value="Genomic_DNA"/>
</dbReference>
<organism evidence="1 2">
    <name type="scientific">Iphiclides podalirius</name>
    <name type="common">scarce swallowtail</name>
    <dbReference type="NCBI Taxonomy" id="110791"/>
    <lineage>
        <taxon>Eukaryota</taxon>
        <taxon>Metazoa</taxon>
        <taxon>Ecdysozoa</taxon>
        <taxon>Arthropoda</taxon>
        <taxon>Hexapoda</taxon>
        <taxon>Insecta</taxon>
        <taxon>Pterygota</taxon>
        <taxon>Neoptera</taxon>
        <taxon>Endopterygota</taxon>
        <taxon>Lepidoptera</taxon>
        <taxon>Glossata</taxon>
        <taxon>Ditrysia</taxon>
        <taxon>Papilionoidea</taxon>
        <taxon>Papilionidae</taxon>
        <taxon>Papilioninae</taxon>
        <taxon>Iphiclides</taxon>
    </lineage>
</organism>
<accession>A0ABN8HVP1</accession>
<evidence type="ECO:0000313" key="1">
    <source>
        <dbReference type="EMBL" id="CAH2040633.1"/>
    </source>
</evidence>
<dbReference type="Proteomes" id="UP000837857">
    <property type="component" value="Chromosome 12"/>
</dbReference>